<sequence length="117" mass="12955">MGAQLVGKAFLFAAENELKANELRLLIWMSLKAMDQDKPPRYFAAREESAYGLGRLVPDEPQPFDANAAEATLDREAAFQRVKIATQGLVKSGAIERTRRGQAGNRAEYVLRFGKVA</sequence>
<accession>A0A2T4UWB8</accession>
<dbReference type="AlphaFoldDB" id="A0A2T4UWB8"/>
<gene>
    <name evidence="1" type="ORF">C1I63_13860</name>
</gene>
<dbReference type="EMBL" id="PZPL01000001">
    <property type="protein sequence ID" value="PTL73815.1"/>
    <property type="molecule type" value="Genomic_DNA"/>
</dbReference>
<protein>
    <submittedName>
        <fullName evidence="1">Uncharacterized protein</fullName>
    </submittedName>
</protein>
<evidence type="ECO:0000313" key="1">
    <source>
        <dbReference type="EMBL" id="PTL73815.1"/>
    </source>
</evidence>
<evidence type="ECO:0000313" key="2">
    <source>
        <dbReference type="Proteomes" id="UP000241085"/>
    </source>
</evidence>
<reference evidence="1 2" key="1">
    <citation type="submission" date="2018-03" db="EMBL/GenBank/DDBJ databases">
        <title>Bacteriophage NCPPB3778 and a type I-E CRISPR drive the evolution of the US Biological Select Agent, Rathayibacter toxicus.</title>
        <authorList>
            <person name="Davis E.W.II."/>
            <person name="Tabima J.F."/>
            <person name="Weisberg A.J."/>
            <person name="Dantas Lopes L."/>
            <person name="Wiseman M.S."/>
            <person name="Wiseman M.S."/>
            <person name="Pupko T."/>
            <person name="Belcher M.S."/>
            <person name="Sechler A.J."/>
            <person name="Tancos M.A."/>
            <person name="Schroeder B.K."/>
            <person name="Murray T.D."/>
            <person name="Luster D.G."/>
            <person name="Schneider W.L."/>
            <person name="Rogers E."/>
            <person name="Andreote F.D."/>
            <person name="Grunwald N.J."/>
            <person name="Putnam M.L."/>
            <person name="Chang J.H."/>
        </authorList>
    </citation>
    <scope>NUCLEOTIDE SEQUENCE [LARGE SCALE GENOMIC DNA]</scope>
    <source>
        <strain evidence="1 2">DSM 15933</strain>
    </source>
</reference>
<dbReference type="Proteomes" id="UP000241085">
    <property type="component" value="Unassembled WGS sequence"/>
</dbReference>
<proteinExistence type="predicted"/>
<dbReference type="RefSeq" id="WP_107575153.1">
    <property type="nucleotide sequence ID" value="NZ_PZPL01000001.1"/>
</dbReference>
<keyword evidence="2" id="KW-1185">Reference proteome</keyword>
<comment type="caution">
    <text evidence="1">The sequence shown here is derived from an EMBL/GenBank/DDBJ whole genome shotgun (WGS) entry which is preliminary data.</text>
</comment>
<name>A0A2T4UWB8_9MICO</name>
<organism evidence="1 2">
    <name type="scientific">Rathayibacter caricis DSM 15933</name>
    <dbReference type="NCBI Taxonomy" id="1328867"/>
    <lineage>
        <taxon>Bacteria</taxon>
        <taxon>Bacillati</taxon>
        <taxon>Actinomycetota</taxon>
        <taxon>Actinomycetes</taxon>
        <taxon>Micrococcales</taxon>
        <taxon>Microbacteriaceae</taxon>
        <taxon>Rathayibacter</taxon>
    </lineage>
</organism>